<keyword evidence="3" id="KW-1003">Cell membrane</keyword>
<protein>
    <recommendedName>
        <fullName evidence="15">Endo-1,3-beta-glucanase btgC</fullName>
    </recommendedName>
    <alternativeName>
        <fullName evidence="14">Laminarinase btgC</fullName>
    </alternativeName>
</protein>
<keyword evidence="4" id="KW-0134">Cell wall</keyword>
<dbReference type="InterPro" id="IPR017853">
    <property type="entry name" value="GH"/>
</dbReference>
<dbReference type="InterPro" id="IPR000490">
    <property type="entry name" value="Glyco_hydro_17"/>
</dbReference>
<evidence type="ECO:0000256" key="7">
    <source>
        <dbReference type="ARBA" id="ARBA00022801"/>
    </source>
</evidence>
<proteinExistence type="predicted"/>
<evidence type="ECO:0000256" key="3">
    <source>
        <dbReference type="ARBA" id="ARBA00022475"/>
    </source>
</evidence>
<accession>A0A081D947</accession>
<comment type="subcellular location">
    <subcellularLocation>
        <location evidence="2">Cell membrane</location>
    </subcellularLocation>
    <subcellularLocation>
        <location evidence="1">Secreted</location>
        <location evidence="1">Cell wall</location>
    </subcellularLocation>
</comment>
<name>A0A081D947_NONUL</name>
<keyword evidence="9" id="KW-0325">Glycoprotein</keyword>
<keyword evidence="11" id="KW-0961">Cell wall biogenesis/degradation</keyword>
<dbReference type="PANTHER" id="PTHR16631:SF17">
    <property type="entry name" value="GLUCAN ENDO-1,3-BETA-GLUCOSIDASE BTGC"/>
    <property type="match status" value="1"/>
</dbReference>
<dbReference type="SUPFAM" id="SSF51445">
    <property type="entry name" value="(Trans)glycosidases"/>
    <property type="match status" value="1"/>
</dbReference>
<evidence type="ECO:0000313" key="17">
    <source>
        <dbReference type="EMBL" id="GAK75443.1"/>
    </source>
</evidence>
<dbReference type="EMBL" id="BBLG01000002">
    <property type="protein sequence ID" value="GAK75443.1"/>
    <property type="molecule type" value="Genomic_DNA"/>
</dbReference>
<sequence length="430" mass="48957">MKFHITSLFIMLLVFMTACKDVNENKPLVTEANTMTASAILSNPDYLAISYGGYRSTSRDVQPSMMQIKNDMKILAAMNVKILRTYNMQLPMATNVVKAIDELKREQPDFEMYVMLGAWIDCKNAWTATEPDHNIESENNAAEIDRAVQLAQQYPDIIKIIAVGNEAMVKWATSYYVQPAVILKWVNHLQNLKKKGELSKDLWITSSDNFASWGGGGEDVYHTAELNQLIKAVDYISMHTYPMHDTHYNPVFWGGNSPEENTFSKGQKVEKSIERSLAYAIDQYDRVYEYMKSIGVDKPIHIGETGWATYSSGLYGNNGSKATDEYKSGLYYQSIREWTRKNKIACFYFEAFDEQWKDAANPQGSENHFGLFTINGKVKYGLWDLVDENVFEGLTRNGYPPISKTYDGNKSQLMKAVQLPPVKSNFKGYE</sequence>
<evidence type="ECO:0000256" key="15">
    <source>
        <dbReference type="ARBA" id="ARBA00043078"/>
    </source>
</evidence>
<dbReference type="PANTHER" id="PTHR16631">
    <property type="entry name" value="GLUCAN 1,3-BETA-GLUCOSIDASE"/>
    <property type="match status" value="1"/>
</dbReference>
<keyword evidence="10" id="KW-0119">Carbohydrate metabolism</keyword>
<evidence type="ECO:0000256" key="16">
    <source>
        <dbReference type="SAM" id="SignalP"/>
    </source>
</evidence>
<feature type="chain" id="PRO_5001756484" description="Endo-1,3-beta-glucanase btgC" evidence="16">
    <location>
        <begin position="21"/>
        <end position="430"/>
    </location>
</feature>
<dbReference type="AlphaFoldDB" id="A0A081D947"/>
<dbReference type="Pfam" id="PF00332">
    <property type="entry name" value="Glyco_hydro_17"/>
    <property type="match status" value="1"/>
</dbReference>
<dbReference type="Gene3D" id="3.20.20.80">
    <property type="entry name" value="Glycosidases"/>
    <property type="match status" value="1"/>
</dbReference>
<comment type="caution">
    <text evidence="17">The sequence shown here is derived from an EMBL/GenBank/DDBJ whole genome shotgun (WGS) entry which is preliminary data.</text>
</comment>
<evidence type="ECO:0000256" key="2">
    <source>
        <dbReference type="ARBA" id="ARBA00004236"/>
    </source>
</evidence>
<evidence type="ECO:0000256" key="12">
    <source>
        <dbReference type="ARBA" id="ARBA00023326"/>
    </source>
</evidence>
<evidence type="ECO:0000256" key="6">
    <source>
        <dbReference type="ARBA" id="ARBA00022729"/>
    </source>
</evidence>
<dbReference type="GO" id="GO:0005576">
    <property type="term" value="C:extracellular region"/>
    <property type="evidence" value="ECO:0007669"/>
    <property type="project" value="TreeGrafter"/>
</dbReference>
<evidence type="ECO:0000256" key="14">
    <source>
        <dbReference type="ARBA" id="ARBA00042373"/>
    </source>
</evidence>
<keyword evidence="6 16" id="KW-0732">Signal</keyword>
<keyword evidence="8" id="KW-0472">Membrane</keyword>
<dbReference type="GO" id="GO:0042973">
    <property type="term" value="F:glucan endo-1,3-beta-D-glucosidase activity"/>
    <property type="evidence" value="ECO:0007669"/>
    <property type="project" value="TreeGrafter"/>
</dbReference>
<feature type="signal peptide" evidence="16">
    <location>
        <begin position="1"/>
        <end position="20"/>
    </location>
</feature>
<dbReference type="GO" id="GO:0005886">
    <property type="term" value="C:plasma membrane"/>
    <property type="evidence" value="ECO:0007669"/>
    <property type="project" value="UniProtKB-SubCell"/>
</dbReference>
<dbReference type="GO" id="GO:0009986">
    <property type="term" value="C:cell surface"/>
    <property type="evidence" value="ECO:0007669"/>
    <property type="project" value="TreeGrafter"/>
</dbReference>
<reference evidence="17 18" key="1">
    <citation type="journal article" date="2014" name="Genome Announc.">
        <title>Draft Genome Sequences of Marine Flavobacterium Nonlabens Strains NR17, NR24, NR27, NR32, NR33, and Ara13.</title>
        <authorList>
            <person name="Nakanishi M."/>
            <person name="Meirelles P."/>
            <person name="Suzuki R."/>
            <person name="Takatani N."/>
            <person name="Mino S."/>
            <person name="Suda W."/>
            <person name="Oshima K."/>
            <person name="Hattori M."/>
            <person name="Ohkuma M."/>
            <person name="Hosokawa M."/>
            <person name="Miyashita K."/>
            <person name="Thompson F.L."/>
            <person name="Niwa A."/>
            <person name="Sawabe T."/>
            <person name="Sawabe T."/>
        </authorList>
    </citation>
    <scope>NUCLEOTIDE SEQUENCE [LARGE SCALE GENOMIC DNA]</scope>
    <source>
        <strain evidence="18">JCM19296</strain>
    </source>
</reference>
<evidence type="ECO:0000256" key="5">
    <source>
        <dbReference type="ARBA" id="ARBA00022525"/>
    </source>
</evidence>
<evidence type="ECO:0000256" key="13">
    <source>
        <dbReference type="ARBA" id="ARBA00037649"/>
    </source>
</evidence>
<keyword evidence="5" id="KW-0964">Secreted</keyword>
<evidence type="ECO:0000256" key="4">
    <source>
        <dbReference type="ARBA" id="ARBA00022512"/>
    </source>
</evidence>
<dbReference type="GO" id="GO:0071555">
    <property type="term" value="P:cell wall organization"/>
    <property type="evidence" value="ECO:0007669"/>
    <property type="project" value="UniProtKB-KW"/>
</dbReference>
<organism evidence="17 18">
    <name type="scientific">Nonlabens ulvanivorans</name>
    <name type="common">Persicivirga ulvanivorans</name>
    <dbReference type="NCBI Taxonomy" id="906888"/>
    <lineage>
        <taxon>Bacteria</taxon>
        <taxon>Pseudomonadati</taxon>
        <taxon>Bacteroidota</taxon>
        <taxon>Flavobacteriia</taxon>
        <taxon>Flavobacteriales</taxon>
        <taxon>Flavobacteriaceae</taxon>
        <taxon>Nonlabens</taxon>
    </lineage>
</organism>
<keyword evidence="7" id="KW-0378">Hydrolase</keyword>
<comment type="function">
    <text evidence="13">Glucanases play a role in cell expansion during growth, in cell-cell fusion during mating, and in spore release during sporulation. This enzyme may be involved in beta-glucan degradation. Active on laminarin and lichenan.</text>
</comment>
<keyword evidence="12" id="KW-0624">Polysaccharide degradation</keyword>
<dbReference type="PROSITE" id="PS51257">
    <property type="entry name" value="PROKAR_LIPOPROTEIN"/>
    <property type="match status" value="1"/>
</dbReference>
<evidence type="ECO:0000256" key="11">
    <source>
        <dbReference type="ARBA" id="ARBA00023316"/>
    </source>
</evidence>
<evidence type="ECO:0000256" key="9">
    <source>
        <dbReference type="ARBA" id="ARBA00023180"/>
    </source>
</evidence>
<evidence type="ECO:0000256" key="8">
    <source>
        <dbReference type="ARBA" id="ARBA00023136"/>
    </source>
</evidence>
<evidence type="ECO:0000256" key="10">
    <source>
        <dbReference type="ARBA" id="ARBA00023277"/>
    </source>
</evidence>
<dbReference type="InterPro" id="IPR050732">
    <property type="entry name" value="Beta-glucan_modifiers"/>
</dbReference>
<gene>
    <name evidence="17" type="ORF">JCM19296_1035</name>
</gene>
<evidence type="ECO:0000313" key="18">
    <source>
        <dbReference type="Proteomes" id="UP000028980"/>
    </source>
</evidence>
<dbReference type="GO" id="GO:0000272">
    <property type="term" value="P:polysaccharide catabolic process"/>
    <property type="evidence" value="ECO:0007669"/>
    <property type="project" value="UniProtKB-KW"/>
</dbReference>
<evidence type="ECO:0000256" key="1">
    <source>
        <dbReference type="ARBA" id="ARBA00004191"/>
    </source>
</evidence>
<dbReference type="Proteomes" id="UP000028980">
    <property type="component" value="Unassembled WGS sequence"/>
</dbReference>